<evidence type="ECO:0000256" key="5">
    <source>
        <dbReference type="SAM" id="Coils"/>
    </source>
</evidence>
<dbReference type="Proteomes" id="UP000245699">
    <property type="component" value="Unassembled WGS sequence"/>
</dbReference>
<evidence type="ECO:0000256" key="1">
    <source>
        <dbReference type="ARBA" id="ARBA00004173"/>
    </source>
</evidence>
<evidence type="ECO:0000313" key="7">
    <source>
        <dbReference type="Proteomes" id="UP000245699"/>
    </source>
</evidence>
<dbReference type="EMBL" id="MBFT01000018">
    <property type="protein sequence ID" value="PVU99813.1"/>
    <property type="molecule type" value="Genomic_DNA"/>
</dbReference>
<protein>
    <recommendedName>
        <fullName evidence="4">ATPase inhibitor, mitochondrial</fullName>
    </recommendedName>
</protein>
<comment type="function">
    <text evidence="4">Inhibits the enzyme activity of ATPase.</text>
</comment>
<gene>
    <name evidence="6" type="ORF">BB559_000390</name>
</gene>
<evidence type="ECO:0000256" key="2">
    <source>
        <dbReference type="ARBA" id="ARBA00010901"/>
    </source>
</evidence>
<dbReference type="GO" id="GO:0042030">
    <property type="term" value="F:ATPase inhibitor activity"/>
    <property type="evidence" value="ECO:0007669"/>
    <property type="project" value="InterPro"/>
</dbReference>
<name>A0A2T9Z5E1_9FUNG</name>
<feature type="coiled-coil region" evidence="5">
    <location>
        <begin position="50"/>
        <end position="84"/>
    </location>
</feature>
<dbReference type="AlphaFoldDB" id="A0A2T9Z5E1"/>
<sequence>MVLSTNKCKPRKSITRSAAFRPLRQFQSTRSYMDGKLSEREKAAEDMYIRQREMEKYKALHERMEKAEKEMQEIKSQLKEFNNGANKKQ</sequence>
<comment type="subcellular location">
    <subcellularLocation>
        <location evidence="1">Mitochondrion</location>
    </subcellularLocation>
</comment>
<accession>A0A2T9Z5E1</accession>
<proteinExistence type="inferred from homology"/>
<dbReference type="OrthoDB" id="5532350at2759"/>
<evidence type="ECO:0000256" key="4">
    <source>
        <dbReference type="RuleBase" id="RU368087"/>
    </source>
</evidence>
<dbReference type="Pfam" id="PF04568">
    <property type="entry name" value="IATP"/>
    <property type="match status" value="1"/>
</dbReference>
<dbReference type="Gene3D" id="1.20.5.500">
    <property type="entry name" value="Single helix bin"/>
    <property type="match status" value="1"/>
</dbReference>
<comment type="caution">
    <text evidence="6">The sequence shown here is derived from an EMBL/GenBank/DDBJ whole genome shotgun (WGS) entry which is preliminary data.</text>
</comment>
<reference evidence="6 7" key="1">
    <citation type="journal article" date="2018" name="MBio">
        <title>Comparative Genomics Reveals the Core Gene Toolbox for the Fungus-Insect Symbiosis.</title>
        <authorList>
            <person name="Wang Y."/>
            <person name="Stata M."/>
            <person name="Wang W."/>
            <person name="Stajich J.E."/>
            <person name="White M.M."/>
            <person name="Moncalvo J.M."/>
        </authorList>
    </citation>
    <scope>NUCLEOTIDE SEQUENCE [LARGE SCALE GENOMIC DNA]</scope>
    <source>
        <strain evidence="6 7">AUS-77-4</strain>
    </source>
</reference>
<organism evidence="6 7">
    <name type="scientific">Furculomyces boomerangus</name>
    <dbReference type="NCBI Taxonomy" id="61424"/>
    <lineage>
        <taxon>Eukaryota</taxon>
        <taxon>Fungi</taxon>
        <taxon>Fungi incertae sedis</taxon>
        <taxon>Zoopagomycota</taxon>
        <taxon>Kickxellomycotina</taxon>
        <taxon>Harpellomycetes</taxon>
        <taxon>Harpellales</taxon>
        <taxon>Harpellaceae</taxon>
        <taxon>Furculomyces</taxon>
    </lineage>
</organism>
<keyword evidence="5" id="KW-0175">Coiled coil</keyword>
<evidence type="ECO:0000313" key="6">
    <source>
        <dbReference type="EMBL" id="PVU99813.1"/>
    </source>
</evidence>
<keyword evidence="7" id="KW-1185">Reference proteome</keyword>
<evidence type="ECO:0000256" key="3">
    <source>
        <dbReference type="ARBA" id="ARBA00023128"/>
    </source>
</evidence>
<dbReference type="InterPro" id="IPR007648">
    <property type="entry name" value="ATPase_inhibitor_mt"/>
</dbReference>
<comment type="similarity">
    <text evidence="2 4">Belongs to the ATPase inhibitor family.</text>
</comment>
<keyword evidence="3" id="KW-0496">Mitochondrion</keyword>
<dbReference type="GO" id="GO:0005739">
    <property type="term" value="C:mitochondrion"/>
    <property type="evidence" value="ECO:0007669"/>
    <property type="project" value="UniProtKB-SubCell"/>
</dbReference>